<reference evidence="1 2" key="1">
    <citation type="journal article" date="2015" name="Proc. Natl. Acad. Sci. U.S.A.">
        <title>The resurrection genome of Boea hygrometrica: A blueprint for survival of dehydration.</title>
        <authorList>
            <person name="Xiao L."/>
            <person name="Yang G."/>
            <person name="Zhang L."/>
            <person name="Yang X."/>
            <person name="Zhao S."/>
            <person name="Ji Z."/>
            <person name="Zhou Q."/>
            <person name="Hu M."/>
            <person name="Wang Y."/>
            <person name="Chen M."/>
            <person name="Xu Y."/>
            <person name="Jin H."/>
            <person name="Xiao X."/>
            <person name="Hu G."/>
            <person name="Bao F."/>
            <person name="Hu Y."/>
            <person name="Wan P."/>
            <person name="Li L."/>
            <person name="Deng X."/>
            <person name="Kuang T."/>
            <person name="Xiang C."/>
            <person name="Zhu J.K."/>
            <person name="Oliver M.J."/>
            <person name="He Y."/>
        </authorList>
    </citation>
    <scope>NUCLEOTIDE SEQUENCE [LARGE SCALE GENOMIC DNA]</scope>
    <source>
        <strain evidence="2">cv. XS01</strain>
    </source>
</reference>
<name>A0A2Z7AUM5_9LAMI</name>
<accession>A0A2Z7AUM5</accession>
<sequence>MVNLLEVEDQSSTVVTGKILIAGLPSIALIDSGSTLSFIAAKFAKKLPVRLSAHN</sequence>
<gene>
    <name evidence="1" type="ORF">F511_28797</name>
</gene>
<organism evidence="1 2">
    <name type="scientific">Dorcoceras hygrometricum</name>
    <dbReference type="NCBI Taxonomy" id="472368"/>
    <lineage>
        <taxon>Eukaryota</taxon>
        <taxon>Viridiplantae</taxon>
        <taxon>Streptophyta</taxon>
        <taxon>Embryophyta</taxon>
        <taxon>Tracheophyta</taxon>
        <taxon>Spermatophyta</taxon>
        <taxon>Magnoliopsida</taxon>
        <taxon>eudicotyledons</taxon>
        <taxon>Gunneridae</taxon>
        <taxon>Pentapetalae</taxon>
        <taxon>asterids</taxon>
        <taxon>lamiids</taxon>
        <taxon>Lamiales</taxon>
        <taxon>Gesneriaceae</taxon>
        <taxon>Didymocarpoideae</taxon>
        <taxon>Trichosporeae</taxon>
        <taxon>Loxocarpinae</taxon>
        <taxon>Dorcoceras</taxon>
    </lineage>
</organism>
<dbReference type="AlphaFoldDB" id="A0A2Z7AUM5"/>
<dbReference type="GO" id="GO:0004190">
    <property type="term" value="F:aspartic-type endopeptidase activity"/>
    <property type="evidence" value="ECO:0007669"/>
    <property type="project" value="InterPro"/>
</dbReference>
<dbReference type="EMBL" id="KV013966">
    <property type="protein sequence ID" value="KZV23037.1"/>
    <property type="molecule type" value="Genomic_DNA"/>
</dbReference>
<dbReference type="Proteomes" id="UP000250235">
    <property type="component" value="Unassembled WGS sequence"/>
</dbReference>
<evidence type="ECO:0000313" key="2">
    <source>
        <dbReference type="Proteomes" id="UP000250235"/>
    </source>
</evidence>
<dbReference type="PROSITE" id="PS00141">
    <property type="entry name" value="ASP_PROTEASE"/>
    <property type="match status" value="1"/>
</dbReference>
<dbReference type="GO" id="GO:0006508">
    <property type="term" value="P:proteolysis"/>
    <property type="evidence" value="ECO:0007669"/>
    <property type="project" value="InterPro"/>
</dbReference>
<proteinExistence type="predicted"/>
<dbReference type="Gene3D" id="2.40.70.10">
    <property type="entry name" value="Acid Proteases"/>
    <property type="match status" value="1"/>
</dbReference>
<dbReference type="InterPro" id="IPR021109">
    <property type="entry name" value="Peptidase_aspartic_dom_sf"/>
</dbReference>
<evidence type="ECO:0000313" key="1">
    <source>
        <dbReference type="EMBL" id="KZV23037.1"/>
    </source>
</evidence>
<dbReference type="InterPro" id="IPR001969">
    <property type="entry name" value="Aspartic_peptidase_AS"/>
</dbReference>
<keyword evidence="2" id="KW-1185">Reference proteome</keyword>
<dbReference type="Pfam" id="PF08284">
    <property type="entry name" value="RVP_2"/>
    <property type="match status" value="1"/>
</dbReference>
<protein>
    <submittedName>
        <fullName evidence="1">Uncharacterized protein</fullName>
    </submittedName>
</protein>